<dbReference type="Gene3D" id="3.40.50.300">
    <property type="entry name" value="P-loop containing nucleotide triphosphate hydrolases"/>
    <property type="match status" value="1"/>
</dbReference>
<dbReference type="InterPro" id="IPR050107">
    <property type="entry name" value="ABC_carbohydrate_import_ATPase"/>
</dbReference>
<keyword evidence="5" id="KW-1278">Translocase</keyword>
<evidence type="ECO:0000256" key="7">
    <source>
        <dbReference type="SAM" id="MobiDB-lite"/>
    </source>
</evidence>
<keyword evidence="9" id="KW-1185">Reference proteome</keyword>
<dbReference type="EMBL" id="BNED01000005">
    <property type="protein sequence ID" value="GHI75997.1"/>
    <property type="molecule type" value="Genomic_DNA"/>
</dbReference>
<sequence>MDESTATLSAADCARLFDVLHTLRDRGHAVLYVSHRLDEVYRVADAFAVLRDGRLVSAGPLAGYGPARLVRDIAGGLPTGRVPAAPVPSGRPAVLRLDAVTTQRAGPVSLDLAPGEILGMVGLTGAGHMQTLARDLSAAAVDAVVVLLYAVLLWTYDPQLTLVPGSSSRGSAAAARRPGPARRRAVSPA</sequence>
<dbReference type="PANTHER" id="PTHR43790:SF3">
    <property type="entry name" value="D-ALLOSE IMPORT ATP-BINDING PROTEIN ALSA-RELATED"/>
    <property type="match status" value="1"/>
</dbReference>
<evidence type="ECO:0000256" key="4">
    <source>
        <dbReference type="ARBA" id="ARBA00022840"/>
    </source>
</evidence>
<dbReference type="SUPFAM" id="SSF52540">
    <property type="entry name" value="P-loop containing nucleoside triphosphate hydrolases"/>
    <property type="match status" value="1"/>
</dbReference>
<keyword evidence="4" id="KW-0067">ATP-binding</keyword>
<gene>
    <name evidence="8" type="ORF">Sspor_15580</name>
</gene>
<comment type="caution">
    <text evidence="8">The sequence shown here is derived from an EMBL/GenBank/DDBJ whole genome shotgun (WGS) entry which is preliminary data.</text>
</comment>
<dbReference type="PANTHER" id="PTHR43790">
    <property type="entry name" value="CARBOHYDRATE TRANSPORT ATP-BINDING PROTEIN MG119-RELATED"/>
    <property type="match status" value="1"/>
</dbReference>
<proteinExistence type="predicted"/>
<dbReference type="InterPro" id="IPR027417">
    <property type="entry name" value="P-loop_NTPase"/>
</dbReference>
<organism evidence="8 9">
    <name type="scientific">Streptomyces spororaveus</name>
    <dbReference type="NCBI Taxonomy" id="284039"/>
    <lineage>
        <taxon>Bacteria</taxon>
        <taxon>Bacillati</taxon>
        <taxon>Actinomycetota</taxon>
        <taxon>Actinomycetes</taxon>
        <taxon>Kitasatosporales</taxon>
        <taxon>Streptomycetaceae</taxon>
        <taxon>Streptomyces</taxon>
    </lineage>
</organism>
<evidence type="ECO:0000256" key="2">
    <source>
        <dbReference type="ARBA" id="ARBA00022475"/>
    </source>
</evidence>
<feature type="compositionally biased region" description="Basic residues" evidence="7">
    <location>
        <begin position="179"/>
        <end position="189"/>
    </location>
</feature>
<evidence type="ECO:0000256" key="3">
    <source>
        <dbReference type="ARBA" id="ARBA00022741"/>
    </source>
</evidence>
<protein>
    <submittedName>
        <fullName evidence="8">Uncharacterized protein</fullName>
    </submittedName>
</protein>
<evidence type="ECO:0000313" key="8">
    <source>
        <dbReference type="EMBL" id="GHI75997.1"/>
    </source>
</evidence>
<feature type="region of interest" description="Disordered" evidence="7">
    <location>
        <begin position="165"/>
        <end position="189"/>
    </location>
</feature>
<evidence type="ECO:0000256" key="1">
    <source>
        <dbReference type="ARBA" id="ARBA00022448"/>
    </source>
</evidence>
<dbReference type="Proteomes" id="UP000608522">
    <property type="component" value="Unassembled WGS sequence"/>
</dbReference>
<reference evidence="9" key="1">
    <citation type="submission" date="2023-07" db="EMBL/GenBank/DDBJ databases">
        <title>Whole genome shotgun sequence of Streptomyces spororaveus NBRC 15456.</title>
        <authorList>
            <person name="Komaki H."/>
            <person name="Tamura T."/>
        </authorList>
    </citation>
    <scope>NUCLEOTIDE SEQUENCE [LARGE SCALE GENOMIC DNA]</scope>
    <source>
        <strain evidence="9">NBRC 15456</strain>
    </source>
</reference>
<keyword evidence="1" id="KW-0813">Transport</keyword>
<accession>A0ABQ3T6I5</accession>
<evidence type="ECO:0000313" key="9">
    <source>
        <dbReference type="Proteomes" id="UP000608522"/>
    </source>
</evidence>
<keyword evidence="6" id="KW-0472">Membrane</keyword>
<feature type="compositionally biased region" description="Low complexity" evidence="7">
    <location>
        <begin position="165"/>
        <end position="178"/>
    </location>
</feature>
<evidence type="ECO:0000256" key="6">
    <source>
        <dbReference type="ARBA" id="ARBA00023136"/>
    </source>
</evidence>
<keyword evidence="3" id="KW-0547">Nucleotide-binding</keyword>
<evidence type="ECO:0000256" key="5">
    <source>
        <dbReference type="ARBA" id="ARBA00022967"/>
    </source>
</evidence>
<name>A0ABQ3T6I5_9ACTN</name>
<keyword evidence="2" id="KW-1003">Cell membrane</keyword>